<organism evidence="1 2">
    <name type="scientific">Tupaia chinensis</name>
    <name type="common">Chinese tree shrew</name>
    <name type="synonym">Tupaia belangeri chinensis</name>
    <dbReference type="NCBI Taxonomy" id="246437"/>
    <lineage>
        <taxon>Eukaryota</taxon>
        <taxon>Metazoa</taxon>
        <taxon>Chordata</taxon>
        <taxon>Craniata</taxon>
        <taxon>Vertebrata</taxon>
        <taxon>Euteleostomi</taxon>
        <taxon>Mammalia</taxon>
        <taxon>Eutheria</taxon>
        <taxon>Euarchontoglires</taxon>
        <taxon>Scandentia</taxon>
        <taxon>Tupaiidae</taxon>
        <taxon>Tupaia</taxon>
    </lineage>
</organism>
<evidence type="ECO:0000313" key="1">
    <source>
        <dbReference type="EMBL" id="ELW67540.1"/>
    </source>
</evidence>
<accession>L9KXA3</accession>
<dbReference type="InParanoid" id="L9KXA3"/>
<reference evidence="2" key="1">
    <citation type="submission" date="2012-07" db="EMBL/GenBank/DDBJ databases">
        <title>Genome of the Chinese tree shrew, a rising model animal genetically related to primates.</title>
        <authorList>
            <person name="Zhang G."/>
            <person name="Fan Y."/>
            <person name="Yao Y."/>
            <person name="Huang Z."/>
        </authorList>
    </citation>
    <scope>NUCLEOTIDE SEQUENCE [LARGE SCALE GENOMIC DNA]</scope>
</reference>
<gene>
    <name evidence="1" type="ORF">TREES_T100003967</name>
</gene>
<reference evidence="2" key="2">
    <citation type="journal article" date="2013" name="Nat. Commun.">
        <title>Genome of the Chinese tree shrew.</title>
        <authorList>
            <person name="Fan Y."/>
            <person name="Huang Z.Y."/>
            <person name="Cao C.C."/>
            <person name="Chen C.S."/>
            <person name="Chen Y.X."/>
            <person name="Fan D.D."/>
            <person name="He J."/>
            <person name="Hou H.L."/>
            <person name="Hu L."/>
            <person name="Hu X.T."/>
            <person name="Jiang X.T."/>
            <person name="Lai R."/>
            <person name="Lang Y.S."/>
            <person name="Liang B."/>
            <person name="Liao S.G."/>
            <person name="Mu D."/>
            <person name="Ma Y.Y."/>
            <person name="Niu Y.Y."/>
            <person name="Sun X.Q."/>
            <person name="Xia J.Q."/>
            <person name="Xiao J."/>
            <person name="Xiong Z.Q."/>
            <person name="Xu L."/>
            <person name="Yang L."/>
            <person name="Zhang Y."/>
            <person name="Zhao W."/>
            <person name="Zhao X.D."/>
            <person name="Zheng Y.T."/>
            <person name="Zhou J.M."/>
            <person name="Zhu Y.B."/>
            <person name="Zhang G.J."/>
            <person name="Wang J."/>
            <person name="Yao Y.G."/>
        </authorList>
    </citation>
    <scope>NUCLEOTIDE SEQUENCE [LARGE SCALE GENOMIC DNA]</scope>
</reference>
<keyword evidence="2" id="KW-1185">Reference proteome</keyword>
<dbReference type="AlphaFoldDB" id="L9KXA3"/>
<evidence type="ECO:0000313" key="2">
    <source>
        <dbReference type="Proteomes" id="UP000011518"/>
    </source>
</evidence>
<dbReference type="Proteomes" id="UP000011518">
    <property type="component" value="Unassembled WGS sequence"/>
</dbReference>
<dbReference type="EMBL" id="KB320608">
    <property type="protein sequence ID" value="ELW67540.1"/>
    <property type="molecule type" value="Genomic_DNA"/>
</dbReference>
<sequence length="144" mass="14975">METNIAAVADDAVLEDVLWLSPHPPPAPASTEAPPSPAPPANFFRLPSCWQVVGKKCGPGPSGTSDFAAPGDCAGFGAHHAVSYINVGVFHAFDEAGVEVCCGGHPSVELPGYAPSDPDLNASYPYCCRPPCEATRPWEPSRAC</sequence>
<proteinExistence type="predicted"/>
<name>L9KXA3_TUPCH</name>
<protein>
    <submittedName>
        <fullName evidence="1">Uncharacterized protein</fullName>
    </submittedName>
</protein>